<proteinExistence type="predicted"/>
<organism evidence="2 3">
    <name type="scientific">Zooshikella ganghwensis</name>
    <dbReference type="NCBI Taxonomy" id="202772"/>
    <lineage>
        <taxon>Bacteria</taxon>
        <taxon>Pseudomonadati</taxon>
        <taxon>Pseudomonadota</taxon>
        <taxon>Gammaproteobacteria</taxon>
        <taxon>Oceanospirillales</taxon>
        <taxon>Zooshikellaceae</taxon>
        <taxon>Zooshikella</taxon>
    </lineage>
</organism>
<evidence type="ECO:0000313" key="2">
    <source>
        <dbReference type="EMBL" id="RDH43527.1"/>
    </source>
</evidence>
<keyword evidence="1" id="KW-0812">Transmembrane</keyword>
<feature type="transmembrane region" description="Helical" evidence="1">
    <location>
        <begin position="16"/>
        <end position="33"/>
    </location>
</feature>
<keyword evidence="1" id="KW-1133">Transmembrane helix</keyword>
<gene>
    <name evidence="2" type="ORF">B9G39_08775</name>
</gene>
<evidence type="ECO:0000256" key="1">
    <source>
        <dbReference type="SAM" id="Phobius"/>
    </source>
</evidence>
<reference evidence="2 3" key="1">
    <citation type="submission" date="2017-04" db="EMBL/GenBank/DDBJ databases">
        <title>Draft genome sequence of Zooshikella ganghwensis VG4 isolated from Red Sea sediments.</title>
        <authorList>
            <person name="Rehman Z."/>
            <person name="Alam I."/>
            <person name="Kamau A."/>
            <person name="Bajic V."/>
            <person name="Leiknes T."/>
        </authorList>
    </citation>
    <scope>NUCLEOTIDE SEQUENCE [LARGE SCALE GENOMIC DNA]</scope>
    <source>
        <strain evidence="2 3">VG4</strain>
    </source>
</reference>
<sequence>MDIITLIETIESRINSYWNFYTVVIFANAGWVFSQYGKLSVITAILLSFGLVLFFVANLSSQKSALECLSVAREELKVLQEKCRYQLLLKHYSTETILYRYSGTFVLHITVDILLIVVVFMATE</sequence>
<accession>A0A4P9VMC9</accession>
<comment type="caution">
    <text evidence="2">The sequence shown here is derived from an EMBL/GenBank/DDBJ whole genome shotgun (WGS) entry which is preliminary data.</text>
</comment>
<name>A0A4P9VMC9_9GAMM</name>
<feature type="transmembrane region" description="Helical" evidence="1">
    <location>
        <begin position="98"/>
        <end position="122"/>
    </location>
</feature>
<dbReference type="AlphaFoldDB" id="A0A4P9VMC9"/>
<keyword evidence="3" id="KW-1185">Reference proteome</keyword>
<feature type="transmembrane region" description="Helical" evidence="1">
    <location>
        <begin position="39"/>
        <end position="57"/>
    </location>
</feature>
<dbReference type="RefSeq" id="WP_094786843.1">
    <property type="nucleotide sequence ID" value="NZ_NDXW01000001.1"/>
</dbReference>
<dbReference type="EMBL" id="NDXW01000001">
    <property type="protein sequence ID" value="RDH43527.1"/>
    <property type="molecule type" value="Genomic_DNA"/>
</dbReference>
<protein>
    <submittedName>
        <fullName evidence="2">Uncharacterized protein</fullName>
    </submittedName>
</protein>
<evidence type="ECO:0000313" key="3">
    <source>
        <dbReference type="Proteomes" id="UP000257039"/>
    </source>
</evidence>
<dbReference type="Proteomes" id="UP000257039">
    <property type="component" value="Unassembled WGS sequence"/>
</dbReference>
<keyword evidence="1" id="KW-0472">Membrane</keyword>